<dbReference type="Proteomes" id="UP000655420">
    <property type="component" value="Unassembled WGS sequence"/>
</dbReference>
<dbReference type="SUPFAM" id="SSF53067">
    <property type="entry name" value="Actin-like ATPase domain"/>
    <property type="match status" value="1"/>
</dbReference>
<dbReference type="Pfam" id="PF00814">
    <property type="entry name" value="TsaD"/>
    <property type="match status" value="1"/>
</dbReference>
<protein>
    <submittedName>
        <fullName evidence="2">tRNA (Adenosine(37)-N6)-threonylcarbamoyltransferase complex dimerization subunit type 1 TsaB</fullName>
    </submittedName>
</protein>
<dbReference type="Gene3D" id="3.30.420.40">
    <property type="match status" value="2"/>
</dbReference>
<dbReference type="GO" id="GO:0002949">
    <property type="term" value="P:tRNA threonylcarbamoyladenosine modification"/>
    <property type="evidence" value="ECO:0007669"/>
    <property type="project" value="InterPro"/>
</dbReference>
<dbReference type="InterPro" id="IPR043129">
    <property type="entry name" value="ATPase_NBD"/>
</dbReference>
<accession>A0A8J7M938</accession>
<reference evidence="2" key="1">
    <citation type="submission" date="2020-12" db="EMBL/GenBank/DDBJ databases">
        <title>Bacterial taxonomy.</title>
        <authorList>
            <person name="Pan X."/>
        </authorList>
    </citation>
    <scope>NUCLEOTIDE SEQUENCE</scope>
    <source>
        <strain evidence="2">M0105</strain>
    </source>
</reference>
<dbReference type="PANTHER" id="PTHR11735:SF11">
    <property type="entry name" value="TRNA THREONYLCARBAMOYLADENOSINE BIOSYNTHESIS PROTEIN TSAB"/>
    <property type="match status" value="1"/>
</dbReference>
<evidence type="ECO:0000259" key="1">
    <source>
        <dbReference type="Pfam" id="PF00814"/>
    </source>
</evidence>
<dbReference type="PANTHER" id="PTHR11735">
    <property type="entry name" value="TRNA N6-ADENOSINE THREONYLCARBAMOYLTRANSFERASE"/>
    <property type="match status" value="1"/>
</dbReference>
<evidence type="ECO:0000313" key="2">
    <source>
        <dbReference type="EMBL" id="MBK0399993.1"/>
    </source>
</evidence>
<name>A0A8J7M938_9RHOB</name>
<dbReference type="RefSeq" id="WP_200610265.1">
    <property type="nucleotide sequence ID" value="NZ_JAEHHL010000007.1"/>
</dbReference>
<keyword evidence="3" id="KW-1185">Reference proteome</keyword>
<dbReference type="InterPro" id="IPR022496">
    <property type="entry name" value="T6A_TsaB"/>
</dbReference>
<dbReference type="AlphaFoldDB" id="A0A8J7M938"/>
<comment type="caution">
    <text evidence="2">The sequence shown here is derived from an EMBL/GenBank/DDBJ whole genome shotgun (WGS) entry which is preliminary data.</text>
</comment>
<gene>
    <name evidence="2" type="primary">tsaB</name>
    <name evidence="2" type="ORF">H0I76_12410</name>
</gene>
<dbReference type="EMBL" id="JAEHHL010000007">
    <property type="protein sequence ID" value="MBK0399993.1"/>
    <property type="molecule type" value="Genomic_DNA"/>
</dbReference>
<sequence>MLLAIDTSAGQCAVALDTGASVVSRREDMTKGHAERLFPMIDAVLDEARAAPGAIARIAVCTGPGSFTGLRLGIAAARGLALGLGCEVVGVSRLEALAAEARHKAHGHPVAVALALRTDVAVVQCFATDGAPLGPPERVSTAALESVMPPLALRIGDVAELRSILPASLPDPAVIATLGAARTPGEPPAPLYLRDADAALPREAPPAILDA</sequence>
<dbReference type="GO" id="GO:0005829">
    <property type="term" value="C:cytosol"/>
    <property type="evidence" value="ECO:0007669"/>
    <property type="project" value="TreeGrafter"/>
</dbReference>
<proteinExistence type="predicted"/>
<evidence type="ECO:0000313" key="3">
    <source>
        <dbReference type="Proteomes" id="UP000655420"/>
    </source>
</evidence>
<dbReference type="NCBIfam" id="TIGR03725">
    <property type="entry name" value="T6A_YeaZ"/>
    <property type="match status" value="1"/>
</dbReference>
<dbReference type="InterPro" id="IPR000905">
    <property type="entry name" value="Gcp-like_dom"/>
</dbReference>
<feature type="domain" description="Gcp-like" evidence="1">
    <location>
        <begin position="29"/>
        <end position="114"/>
    </location>
</feature>
<organism evidence="2 3">
    <name type="scientific">Thermohalobaculum xanthum</name>
    <dbReference type="NCBI Taxonomy" id="2753746"/>
    <lineage>
        <taxon>Bacteria</taxon>
        <taxon>Pseudomonadati</taxon>
        <taxon>Pseudomonadota</taxon>
        <taxon>Alphaproteobacteria</taxon>
        <taxon>Rhodobacterales</taxon>
        <taxon>Paracoccaceae</taxon>
        <taxon>Thermohalobaculum</taxon>
    </lineage>
</organism>